<protein>
    <recommendedName>
        <fullName evidence="1">F-box domain-containing protein</fullName>
    </recommendedName>
</protein>
<dbReference type="PROSITE" id="PS50181">
    <property type="entry name" value="FBOX"/>
    <property type="match status" value="1"/>
</dbReference>
<keyword evidence="3" id="KW-1185">Reference proteome</keyword>
<name>A0A5N6U923_ASPAV</name>
<feature type="domain" description="F-box" evidence="1">
    <location>
        <begin position="245"/>
        <end position="291"/>
    </location>
</feature>
<accession>A0A5N6U923</accession>
<proteinExistence type="predicted"/>
<dbReference type="Gene3D" id="1.20.1280.50">
    <property type="match status" value="1"/>
</dbReference>
<dbReference type="SUPFAM" id="SSF81383">
    <property type="entry name" value="F-box domain"/>
    <property type="match status" value="1"/>
</dbReference>
<dbReference type="OrthoDB" id="9984533at2759"/>
<dbReference type="InterPro" id="IPR036047">
    <property type="entry name" value="F-box-like_dom_sf"/>
</dbReference>
<evidence type="ECO:0000313" key="3">
    <source>
        <dbReference type="Proteomes" id="UP000325780"/>
    </source>
</evidence>
<sequence>MAYDCYCALCGVGFSGMHIESPSETAQERRRRWIEKRSRALEAGQDLHEVPVEESDAPVRSYDPRLVSSDNISWLYQAFCLGSTPRPRRSGTAKAFIAGPGYYADIGELVIKPGTETYQPKRRTTYMCYDEGTEEASGPVLPFHWSCFEILTRVLTGSTDTETVDLNVLYHALSPITNHSSLQLNYGGDVSRAQGRYWECIPGAEYCAKHPIETPLIDELMQNLTTDSKFTSSATEIHLGDRRPTDPFGQLPLEIAQHICMFLPGDSLKALAQASLSVQVITQDNSFWKRFLQWDMPWFWELPAVQEQKDVNYKSLYLWLNQMTAPRYGMDDLALMGVANRRRIWGACEQLVSRYSKGLEKAPVEAMKWGRD</sequence>
<reference evidence="2 3" key="1">
    <citation type="submission" date="2019-04" db="EMBL/GenBank/DDBJ databases">
        <title>Friends and foes A comparative genomics study of 23 Aspergillus species from section Flavi.</title>
        <authorList>
            <consortium name="DOE Joint Genome Institute"/>
            <person name="Kjaerbolling I."/>
            <person name="Vesth T."/>
            <person name="Frisvad J.C."/>
            <person name="Nybo J.L."/>
            <person name="Theobald S."/>
            <person name="Kildgaard S."/>
            <person name="Isbrandt T."/>
            <person name="Kuo A."/>
            <person name="Sato A."/>
            <person name="Lyhne E.K."/>
            <person name="Kogle M.E."/>
            <person name="Wiebenga A."/>
            <person name="Kun R.S."/>
            <person name="Lubbers R.J."/>
            <person name="Makela M.R."/>
            <person name="Barry K."/>
            <person name="Chovatia M."/>
            <person name="Clum A."/>
            <person name="Daum C."/>
            <person name="Haridas S."/>
            <person name="He G."/>
            <person name="LaButti K."/>
            <person name="Lipzen A."/>
            <person name="Mondo S."/>
            <person name="Riley R."/>
            <person name="Salamov A."/>
            <person name="Simmons B.A."/>
            <person name="Magnuson J.K."/>
            <person name="Henrissat B."/>
            <person name="Mortensen U.H."/>
            <person name="Larsen T.O."/>
            <person name="Devries R.P."/>
            <person name="Grigoriev I.V."/>
            <person name="Machida M."/>
            <person name="Baker S.E."/>
            <person name="Andersen M.R."/>
        </authorList>
    </citation>
    <scope>NUCLEOTIDE SEQUENCE [LARGE SCALE GENOMIC DNA]</scope>
    <source>
        <strain evidence="2 3">IBT 18842</strain>
    </source>
</reference>
<dbReference type="AlphaFoldDB" id="A0A5N6U923"/>
<dbReference type="InterPro" id="IPR001810">
    <property type="entry name" value="F-box_dom"/>
</dbReference>
<dbReference type="Proteomes" id="UP000325780">
    <property type="component" value="Unassembled WGS sequence"/>
</dbReference>
<evidence type="ECO:0000313" key="2">
    <source>
        <dbReference type="EMBL" id="KAE8155114.1"/>
    </source>
</evidence>
<gene>
    <name evidence="2" type="ORF">BDV25DRAFT_146590</name>
</gene>
<dbReference type="EMBL" id="ML742024">
    <property type="protein sequence ID" value="KAE8155114.1"/>
    <property type="molecule type" value="Genomic_DNA"/>
</dbReference>
<organism evidence="2 3">
    <name type="scientific">Aspergillus avenaceus</name>
    <dbReference type="NCBI Taxonomy" id="36643"/>
    <lineage>
        <taxon>Eukaryota</taxon>
        <taxon>Fungi</taxon>
        <taxon>Dikarya</taxon>
        <taxon>Ascomycota</taxon>
        <taxon>Pezizomycotina</taxon>
        <taxon>Eurotiomycetes</taxon>
        <taxon>Eurotiomycetidae</taxon>
        <taxon>Eurotiales</taxon>
        <taxon>Aspergillaceae</taxon>
        <taxon>Aspergillus</taxon>
        <taxon>Aspergillus subgen. Circumdati</taxon>
    </lineage>
</organism>
<evidence type="ECO:0000259" key="1">
    <source>
        <dbReference type="PROSITE" id="PS50181"/>
    </source>
</evidence>
<dbReference type="Pfam" id="PF12937">
    <property type="entry name" value="F-box-like"/>
    <property type="match status" value="1"/>
</dbReference>